<dbReference type="STRING" id="1165861.A0A0L0URJ9"/>
<proteinExistence type="predicted"/>
<dbReference type="Proteomes" id="UP000054564">
    <property type="component" value="Unassembled WGS sequence"/>
</dbReference>
<dbReference type="Pfam" id="PF18802">
    <property type="entry name" value="CxC1"/>
    <property type="match status" value="1"/>
</dbReference>
<dbReference type="AlphaFoldDB" id="A0A0L0URJ9"/>
<dbReference type="PANTHER" id="PTHR33096:SF1">
    <property type="entry name" value="CXC1-LIKE CYSTEINE CLUSTER ASSOCIATED WITH KDZ TRANSPOSASES DOMAIN-CONTAINING PROTEIN"/>
    <property type="match status" value="1"/>
</dbReference>
<evidence type="ECO:0000313" key="3">
    <source>
        <dbReference type="Proteomes" id="UP000054564"/>
    </source>
</evidence>
<name>A0A0L0URJ9_9BASI</name>
<gene>
    <name evidence="2" type="ORF">PSTG_17161</name>
</gene>
<evidence type="ECO:0000259" key="1">
    <source>
        <dbReference type="Pfam" id="PF18802"/>
    </source>
</evidence>
<organism evidence="2 3">
    <name type="scientific">Puccinia striiformis f. sp. tritici PST-78</name>
    <dbReference type="NCBI Taxonomy" id="1165861"/>
    <lineage>
        <taxon>Eukaryota</taxon>
        <taxon>Fungi</taxon>
        <taxon>Dikarya</taxon>
        <taxon>Basidiomycota</taxon>
        <taxon>Pucciniomycotina</taxon>
        <taxon>Pucciniomycetes</taxon>
        <taxon>Pucciniales</taxon>
        <taxon>Pucciniaceae</taxon>
        <taxon>Puccinia</taxon>
    </lineage>
</organism>
<accession>A0A0L0URJ9</accession>
<dbReference type="EMBL" id="AJIL01000378">
    <property type="protein sequence ID" value="KNE89384.1"/>
    <property type="molecule type" value="Genomic_DNA"/>
</dbReference>
<feature type="domain" description="CxC1-like cysteine cluster associated with KDZ transposases" evidence="1">
    <location>
        <begin position="1"/>
        <end position="63"/>
    </location>
</feature>
<comment type="caution">
    <text evidence="2">The sequence shown here is derived from an EMBL/GenBank/DDBJ whole genome shotgun (WGS) entry which is preliminary data.</text>
</comment>
<dbReference type="OrthoDB" id="2502635at2759"/>
<dbReference type="PANTHER" id="PTHR33096">
    <property type="entry name" value="CXC2 DOMAIN-CONTAINING PROTEIN"/>
    <property type="match status" value="1"/>
</dbReference>
<reference evidence="3" key="1">
    <citation type="submission" date="2014-03" db="EMBL/GenBank/DDBJ databases">
        <title>The Genome Sequence of Puccinia striiformis f. sp. tritici PST-78.</title>
        <authorList>
            <consortium name="The Broad Institute Genome Sequencing Platform"/>
            <person name="Cuomo C."/>
            <person name="Hulbert S."/>
            <person name="Chen X."/>
            <person name="Walker B."/>
            <person name="Young S.K."/>
            <person name="Zeng Q."/>
            <person name="Gargeya S."/>
            <person name="Fitzgerald M."/>
            <person name="Haas B."/>
            <person name="Abouelleil A."/>
            <person name="Alvarado L."/>
            <person name="Arachchi H.M."/>
            <person name="Berlin A.M."/>
            <person name="Chapman S.B."/>
            <person name="Goldberg J."/>
            <person name="Griggs A."/>
            <person name="Gujja S."/>
            <person name="Hansen M."/>
            <person name="Howarth C."/>
            <person name="Imamovic A."/>
            <person name="Larimer J."/>
            <person name="McCowan C."/>
            <person name="Montmayeur A."/>
            <person name="Murphy C."/>
            <person name="Neiman D."/>
            <person name="Pearson M."/>
            <person name="Priest M."/>
            <person name="Roberts A."/>
            <person name="Saif S."/>
            <person name="Shea T."/>
            <person name="Sisk P."/>
            <person name="Sykes S."/>
            <person name="Wortman J."/>
            <person name="Nusbaum C."/>
            <person name="Birren B."/>
        </authorList>
    </citation>
    <scope>NUCLEOTIDE SEQUENCE [LARGE SCALE GENOMIC DNA]</scope>
    <source>
        <strain evidence="3">race PST-78</strain>
    </source>
</reference>
<dbReference type="InterPro" id="IPR041320">
    <property type="entry name" value="CxC1"/>
</dbReference>
<keyword evidence="3" id="KW-1185">Reference proteome</keyword>
<dbReference type="Pfam" id="PF18758">
    <property type="entry name" value="KDZ"/>
    <property type="match status" value="1"/>
</dbReference>
<sequence>MNFCGCIPNLIRLIYYDYVAASPSLPRTAFFIPTLQLYQSLWYESSEPYTSFVSGMMAHQDTRDREKLKACGGRDNSRELRLPFSQALDIFSRIHVLQSEILDKTLGLTTQDQWALICPSCFGPIGADERGSNEEQDTHLSMDGNFQQSSATSGMMSPPPTTVMDWRCTSCSDAHKAANDVRNSLSWDKCNDTGLFGSCCRHNIPLKLVNIEQSGEKLYYPVSILDNLIKVFPGRTFGVIYDIGCHLDAHLRKRNLLADSIRRLKFGTLVFHAYVHQWSCQLEYNPRYNVGWGLSDGEGMERLWSQLSNLVGPLHSSTRIHRLRSISLQCKYYGAKLKMGSTGNYTRNFLEQQWTKEREHYGSRQDNKAEKALELGRLFALEEDLWNAWSDIPTSPEDALSRLRSICEMMDQIQAQREQLGTSAMLRGIEERHRKAFLKMLYCKTELRPKHLALLAEKRPLDRVQMGRASKLGTRGKERLVKSLRKGAENLQTVLTQYTKSQAAFVEAFPDRPAPPAPQYDELLQMPANNPFWNNGILTNHNEPWAVDQSTQAGMRDVARLARAEEEVRRIGREVRRSVRWAVHEHNRILTLMVGLRHDEDWVTPRIEAILASMHHFSCFGKGMLKRLCNR</sequence>
<evidence type="ECO:0000313" key="2">
    <source>
        <dbReference type="EMBL" id="KNE89384.1"/>
    </source>
</evidence>
<dbReference type="InterPro" id="IPR040521">
    <property type="entry name" value="KDZ"/>
</dbReference>
<protein>
    <recommendedName>
        <fullName evidence="1">CxC1-like cysteine cluster associated with KDZ transposases domain-containing protein</fullName>
    </recommendedName>
</protein>